<evidence type="ECO:0000256" key="4">
    <source>
        <dbReference type="ARBA" id="ARBA00023002"/>
    </source>
</evidence>
<dbReference type="PANTHER" id="PTHR43408">
    <property type="entry name" value="FMN REDUCTASE (NADPH)"/>
    <property type="match status" value="1"/>
</dbReference>
<dbReference type="Gene3D" id="3.40.50.360">
    <property type="match status" value="1"/>
</dbReference>
<dbReference type="Pfam" id="PF03358">
    <property type="entry name" value="FMN_red"/>
    <property type="match status" value="1"/>
</dbReference>
<evidence type="ECO:0000259" key="5">
    <source>
        <dbReference type="Pfam" id="PF03358"/>
    </source>
</evidence>
<evidence type="ECO:0000313" key="7">
    <source>
        <dbReference type="Proteomes" id="UP001497493"/>
    </source>
</evidence>
<comment type="similarity">
    <text evidence="1">Belongs to the SsuE family.</text>
</comment>
<evidence type="ECO:0000256" key="1">
    <source>
        <dbReference type="ARBA" id="ARBA00005990"/>
    </source>
</evidence>
<protein>
    <submittedName>
        <fullName evidence="6">FMN reductase (NADPH)</fullName>
        <ecNumber evidence="6">1.5.1.38</ecNumber>
    </submittedName>
</protein>
<evidence type="ECO:0000256" key="2">
    <source>
        <dbReference type="ARBA" id="ARBA00022630"/>
    </source>
</evidence>
<dbReference type="EC" id="1.5.1.38" evidence="6"/>
<dbReference type="InterPro" id="IPR051814">
    <property type="entry name" value="NAD(P)H-dep_FMN_reductase"/>
</dbReference>
<proteinExistence type="inferred from homology"/>
<keyword evidence="3" id="KW-0288">FMN</keyword>
<feature type="domain" description="NADPH-dependent FMN reductase-like" evidence="5">
    <location>
        <begin position="5"/>
        <end position="147"/>
    </location>
</feature>
<dbReference type="RefSeq" id="WP_348758524.1">
    <property type="nucleotide sequence ID" value="NZ_OZ026884.1"/>
</dbReference>
<evidence type="ECO:0000256" key="3">
    <source>
        <dbReference type="ARBA" id="ARBA00022643"/>
    </source>
</evidence>
<dbReference type="InterPro" id="IPR005025">
    <property type="entry name" value="FMN_Rdtase-like_dom"/>
</dbReference>
<keyword evidence="7" id="KW-1185">Reference proteome</keyword>
<keyword evidence="2" id="KW-0285">Flavoprotein</keyword>
<dbReference type="EMBL" id="OZ026884">
    <property type="protein sequence ID" value="CAL1238917.1"/>
    <property type="molecule type" value="Genomic_DNA"/>
</dbReference>
<organism evidence="6 7">
    <name type="scientific">Candidatus Methylocalor cossyra</name>
    <dbReference type="NCBI Taxonomy" id="3108543"/>
    <lineage>
        <taxon>Bacteria</taxon>
        <taxon>Pseudomonadati</taxon>
        <taxon>Pseudomonadota</taxon>
        <taxon>Gammaproteobacteria</taxon>
        <taxon>Methylococcales</taxon>
        <taxon>Methylococcaceae</taxon>
        <taxon>Candidatus Methylocalor</taxon>
    </lineage>
</organism>
<evidence type="ECO:0000313" key="6">
    <source>
        <dbReference type="EMBL" id="CAL1238917.1"/>
    </source>
</evidence>
<sequence>MSQLKVVIVSGNLGAPSKTLALGEQIVEAIGQLSAVAVETHQLAELAPAIGPARHPGELNETGQAALRSIAAADILVAVTPVYKGSYTGLFKHLFDFIDPKALTEVPVILGATGGGDKHALIIEHQLRPLFGFFGANTAPAGIYATEAHYDGRRFTEPVVLERIAAAARQAVALARARQTPIAA</sequence>
<dbReference type="Proteomes" id="UP001497493">
    <property type="component" value="Chromosome"/>
</dbReference>
<reference evidence="6 7" key="1">
    <citation type="submission" date="2024-04" db="EMBL/GenBank/DDBJ databases">
        <authorList>
            <person name="Cremers G."/>
        </authorList>
    </citation>
    <scope>NUCLEOTIDE SEQUENCE [LARGE SCALE GENOMIC DNA]</scope>
    <source>
        <strain evidence="6">MeCH1-AG</strain>
    </source>
</reference>
<name>A0ABP1C3Z4_9GAMM</name>
<dbReference type="PANTHER" id="PTHR43408:SF2">
    <property type="entry name" value="FMN REDUCTASE (NADPH)"/>
    <property type="match status" value="1"/>
</dbReference>
<dbReference type="GO" id="GO:0052873">
    <property type="term" value="F:FMN reductase (NADPH) activity"/>
    <property type="evidence" value="ECO:0007669"/>
    <property type="project" value="UniProtKB-EC"/>
</dbReference>
<dbReference type="InterPro" id="IPR029039">
    <property type="entry name" value="Flavoprotein-like_sf"/>
</dbReference>
<dbReference type="SUPFAM" id="SSF52218">
    <property type="entry name" value="Flavoproteins"/>
    <property type="match status" value="1"/>
</dbReference>
<accession>A0ABP1C3Z4</accession>
<gene>
    <name evidence="6" type="primary">msuE</name>
    <name evidence="6" type="ORF">MECH1_V1_0136</name>
</gene>
<keyword evidence="4 6" id="KW-0560">Oxidoreductase</keyword>